<gene>
    <name evidence="3" type="ordered locus">Cycma_1287</name>
</gene>
<keyword evidence="1" id="KW-0812">Transmembrane</keyword>
<accession>G0IZL7</accession>
<feature type="transmembrane region" description="Helical" evidence="1">
    <location>
        <begin position="20"/>
        <end position="40"/>
    </location>
</feature>
<dbReference type="OrthoDB" id="9792534at2"/>
<dbReference type="EMBL" id="CP002955">
    <property type="protein sequence ID" value="AEL25058.1"/>
    <property type="molecule type" value="Genomic_DNA"/>
</dbReference>
<feature type="domain" description="Fatty acid desaturase" evidence="2">
    <location>
        <begin position="138"/>
        <end position="231"/>
    </location>
</feature>
<protein>
    <submittedName>
        <fullName evidence="3">Fatty acid desaturase</fullName>
    </submittedName>
</protein>
<evidence type="ECO:0000313" key="4">
    <source>
        <dbReference type="Proteomes" id="UP000001635"/>
    </source>
</evidence>
<dbReference type="KEGG" id="cmr:Cycma_1287"/>
<dbReference type="HOGENOM" id="CLU_076576_0_0_10"/>
<dbReference type="InterPro" id="IPR005804">
    <property type="entry name" value="FA_desaturase_dom"/>
</dbReference>
<reference evidence="4" key="1">
    <citation type="submission" date="2011-07" db="EMBL/GenBank/DDBJ databases">
        <title>The complete genome of Cyclobacterium marinum DSM 745.</title>
        <authorList>
            <person name="Lucas S."/>
            <person name="Han J."/>
            <person name="Lapidus A."/>
            <person name="Bruce D."/>
            <person name="Goodwin L."/>
            <person name="Pitluck S."/>
            <person name="Peters L."/>
            <person name="Kyrpides N."/>
            <person name="Mavromatis K."/>
            <person name="Ivanova N."/>
            <person name="Ovchinnikova G."/>
            <person name="Chertkov O."/>
            <person name="Detter J.C."/>
            <person name="Tapia R."/>
            <person name="Han C."/>
            <person name="Land M."/>
            <person name="Hauser L."/>
            <person name="Markowitz V."/>
            <person name="Cheng J.-F."/>
            <person name="Hugenholtz P."/>
            <person name="Woyke T."/>
            <person name="Wu D."/>
            <person name="Tindall B."/>
            <person name="Schuetze A."/>
            <person name="Brambilla E."/>
            <person name="Klenk H.-P."/>
            <person name="Eisen J.A."/>
        </authorList>
    </citation>
    <scope>NUCLEOTIDE SEQUENCE [LARGE SCALE GENOMIC DNA]</scope>
    <source>
        <strain evidence="4">ATCC 25205 / DSM 745 / LMG 13164 / NCIMB 1802</strain>
    </source>
</reference>
<sequence length="236" mass="28063">MNTSIKKQLHTSIDPKGIIIAFLVILLWTVSLVFLLQYPVNYTSPILYIGVLVQTHLYTGLFITAHDAMHGVVSRNIRLNHFIGWLAAILFAFNFYWKLFPNHHKHHRHVATDNDPDFHTSDNFISWYFSFILNYLTIWQFLLMAITFNLLQLIFPVPNLILFWMLPAILSTFQLFYFGTFLPHRGKHSNKHHSGTLKKNHVWAFVSCYFFGYHFEHHEFPNTPWWRLWKTKKLSN</sequence>
<keyword evidence="4" id="KW-1185">Reference proteome</keyword>
<feature type="transmembrane region" description="Helical" evidence="1">
    <location>
        <begin position="125"/>
        <end position="148"/>
    </location>
</feature>
<dbReference type="Pfam" id="PF00487">
    <property type="entry name" value="FA_desaturase"/>
    <property type="match status" value="1"/>
</dbReference>
<dbReference type="RefSeq" id="WP_014019355.1">
    <property type="nucleotide sequence ID" value="NC_015914.1"/>
</dbReference>
<proteinExistence type="predicted"/>
<feature type="transmembrane region" description="Helical" evidence="1">
    <location>
        <begin position="77"/>
        <end position="97"/>
    </location>
</feature>
<organism evidence="3 4">
    <name type="scientific">Cyclobacterium marinum (strain ATCC 25205 / DSM 745 / LMG 13164 / NCIMB 1802)</name>
    <name type="common">Flectobacillus marinus</name>
    <dbReference type="NCBI Taxonomy" id="880070"/>
    <lineage>
        <taxon>Bacteria</taxon>
        <taxon>Pseudomonadati</taxon>
        <taxon>Bacteroidota</taxon>
        <taxon>Cytophagia</taxon>
        <taxon>Cytophagales</taxon>
        <taxon>Cyclobacteriaceae</taxon>
        <taxon>Cyclobacterium</taxon>
    </lineage>
</organism>
<evidence type="ECO:0000256" key="1">
    <source>
        <dbReference type="SAM" id="Phobius"/>
    </source>
</evidence>
<dbReference type="GO" id="GO:0006629">
    <property type="term" value="P:lipid metabolic process"/>
    <property type="evidence" value="ECO:0007669"/>
    <property type="project" value="InterPro"/>
</dbReference>
<evidence type="ECO:0000313" key="3">
    <source>
        <dbReference type="EMBL" id="AEL25058.1"/>
    </source>
</evidence>
<feature type="transmembrane region" description="Helical" evidence="1">
    <location>
        <begin position="160"/>
        <end position="182"/>
    </location>
</feature>
<dbReference type="AlphaFoldDB" id="G0IZL7"/>
<dbReference type="Proteomes" id="UP000001635">
    <property type="component" value="Chromosome"/>
</dbReference>
<dbReference type="eggNOG" id="COG3239">
    <property type="taxonomic scope" value="Bacteria"/>
</dbReference>
<evidence type="ECO:0000259" key="2">
    <source>
        <dbReference type="Pfam" id="PF00487"/>
    </source>
</evidence>
<keyword evidence="1" id="KW-0472">Membrane</keyword>
<keyword evidence="1" id="KW-1133">Transmembrane helix</keyword>
<name>G0IZL7_CYCMS</name>
<feature type="transmembrane region" description="Helical" evidence="1">
    <location>
        <begin position="46"/>
        <end position="65"/>
    </location>
</feature>
<dbReference type="STRING" id="880070.Cycma_1287"/>